<evidence type="ECO:0000256" key="2">
    <source>
        <dbReference type="ARBA" id="ARBA00004434"/>
    </source>
</evidence>
<dbReference type="AlphaFoldDB" id="A0AAE0WKJ2"/>
<evidence type="ECO:0000256" key="1">
    <source>
        <dbReference type="ARBA" id="ARBA00002689"/>
    </source>
</evidence>
<keyword evidence="9 10" id="KW-0472">Membrane</keyword>
<organism evidence="13 14">
    <name type="scientific">Recurvomyces mirabilis</name>
    <dbReference type="NCBI Taxonomy" id="574656"/>
    <lineage>
        <taxon>Eukaryota</taxon>
        <taxon>Fungi</taxon>
        <taxon>Dikarya</taxon>
        <taxon>Ascomycota</taxon>
        <taxon>Pezizomycotina</taxon>
        <taxon>Dothideomycetes</taxon>
        <taxon>Dothideomycetidae</taxon>
        <taxon>Mycosphaerellales</taxon>
        <taxon>Teratosphaeriaceae</taxon>
        <taxon>Recurvomyces</taxon>
    </lineage>
</organism>
<dbReference type="GO" id="GO:0061617">
    <property type="term" value="C:MICOS complex"/>
    <property type="evidence" value="ECO:0007669"/>
    <property type="project" value="UniProtKB-UniRule"/>
</dbReference>
<dbReference type="InterPro" id="IPR036380">
    <property type="entry name" value="Isochorismatase-like_sf"/>
</dbReference>
<proteinExistence type="inferred from homology"/>
<feature type="transmembrane region" description="Helical" evidence="10">
    <location>
        <begin position="37"/>
        <end position="56"/>
    </location>
</feature>
<evidence type="ECO:0000256" key="10">
    <source>
        <dbReference type="RuleBase" id="RU363011"/>
    </source>
</evidence>
<comment type="similarity">
    <text evidence="4 10">Belongs to the MICOS complex subunit Mic10 family.</text>
</comment>
<comment type="subunit">
    <text evidence="10">Component of the mitochondrial contact site and cristae organizing system (MICOS) complex.</text>
</comment>
<evidence type="ECO:0000256" key="5">
    <source>
        <dbReference type="ARBA" id="ARBA00022692"/>
    </source>
</evidence>
<dbReference type="PANTHER" id="PTHR21304:SF0">
    <property type="entry name" value="MICOS COMPLEX SUBUNIT MIC10"/>
    <property type="match status" value="1"/>
</dbReference>
<feature type="region of interest" description="Disordered" evidence="11">
    <location>
        <begin position="91"/>
        <end position="116"/>
    </location>
</feature>
<gene>
    <name evidence="13" type="ORF">LTR78_006644</name>
</gene>
<protein>
    <recommendedName>
        <fullName evidence="10">MICOS complex subunit MIC10</fullName>
    </recommendedName>
</protein>
<comment type="caution">
    <text evidence="13">The sequence shown here is derived from an EMBL/GenBank/DDBJ whole genome shotgun (WGS) entry which is preliminary data.</text>
</comment>
<dbReference type="PANTHER" id="PTHR21304">
    <property type="entry name" value="MICOS COMPLEX SUBUNIT MIC10"/>
    <property type="match status" value="1"/>
</dbReference>
<evidence type="ECO:0000256" key="6">
    <source>
        <dbReference type="ARBA" id="ARBA00022792"/>
    </source>
</evidence>
<evidence type="ECO:0000313" key="14">
    <source>
        <dbReference type="Proteomes" id="UP001274830"/>
    </source>
</evidence>
<evidence type="ECO:0000256" key="7">
    <source>
        <dbReference type="ARBA" id="ARBA00022989"/>
    </source>
</evidence>
<accession>A0AAE0WKJ2</accession>
<dbReference type="CDD" id="cd00431">
    <property type="entry name" value="cysteine_hydrolases"/>
    <property type="match status" value="1"/>
</dbReference>
<keyword evidence="6 10" id="KW-0999">Mitochondrion inner membrane</keyword>
<reference evidence="13" key="1">
    <citation type="submission" date="2023-07" db="EMBL/GenBank/DDBJ databases">
        <title>Black Yeasts Isolated from many extreme environments.</title>
        <authorList>
            <person name="Coleine C."/>
            <person name="Stajich J.E."/>
            <person name="Selbmann L."/>
        </authorList>
    </citation>
    <scope>NUCLEOTIDE SEQUENCE</scope>
    <source>
        <strain evidence="13">CCFEE 5485</strain>
    </source>
</reference>
<dbReference type="InterPro" id="IPR007512">
    <property type="entry name" value="Mic10"/>
</dbReference>
<keyword evidence="14" id="KW-1185">Reference proteome</keyword>
<feature type="region of interest" description="Disordered" evidence="11">
    <location>
        <begin position="1"/>
        <end position="22"/>
    </location>
</feature>
<feature type="compositionally biased region" description="Low complexity" evidence="11">
    <location>
        <begin position="104"/>
        <end position="116"/>
    </location>
</feature>
<comment type="subcellular location">
    <subcellularLocation>
        <location evidence="2 10">Mitochondrion inner membrane</location>
        <topology evidence="2 10">Single-pass membrane protein</topology>
    </subcellularLocation>
</comment>
<sequence>MVDSSSVTPNVPPPTRSGRPMSEALLNEKWDHCLSTMLIRSGIGAGFGVIFSVLLFKRRAFPVWLGTGFGAGRAWEECDSAPTMMFMATPPKPESTEHDQSLIPANSTSPTPPNTNTTPALSSYMTFLTSRTQRLVQTLPIKRTVTEIDSPVTKDTVLAKPTMASTTQLPRDDPSSPLHYPASQTALVLMDFQNFIVFHCGSPGAAAVSQAKVMRDWALDNGIMVVHSIIDITGPPPPSTRKGQNRFKALFTSVKDDANAVAEHQDIAFEQRTREYLVLKSLGVASALKTGGAMELLVEHGINSLILCGLSTSGCVLRTAVPAVDDGFVVSVIEDACAEPAEGLHDVLMQQCLAKWTWVVKAEEFVREWDGAGKQP</sequence>
<dbReference type="InterPro" id="IPR000868">
    <property type="entry name" value="Isochorismatase-like_dom"/>
</dbReference>
<evidence type="ECO:0000256" key="3">
    <source>
        <dbReference type="ARBA" id="ARBA00006336"/>
    </source>
</evidence>
<keyword evidence="7 10" id="KW-1133">Transmembrane helix</keyword>
<evidence type="ECO:0000256" key="8">
    <source>
        <dbReference type="ARBA" id="ARBA00023128"/>
    </source>
</evidence>
<feature type="domain" description="Isochorismatase-like" evidence="12">
    <location>
        <begin position="185"/>
        <end position="363"/>
    </location>
</feature>
<keyword evidence="5 10" id="KW-0812">Transmembrane</keyword>
<evidence type="ECO:0000256" key="4">
    <source>
        <dbReference type="ARBA" id="ARBA00006792"/>
    </source>
</evidence>
<evidence type="ECO:0000256" key="9">
    <source>
        <dbReference type="ARBA" id="ARBA00023136"/>
    </source>
</evidence>
<evidence type="ECO:0000313" key="13">
    <source>
        <dbReference type="EMBL" id="KAK3673411.1"/>
    </source>
</evidence>
<name>A0AAE0WKJ2_9PEZI</name>
<dbReference type="EMBL" id="JAUTXT010000025">
    <property type="protein sequence ID" value="KAK3673411.1"/>
    <property type="molecule type" value="Genomic_DNA"/>
</dbReference>
<dbReference type="Gene3D" id="3.40.50.850">
    <property type="entry name" value="Isochorismatase-like"/>
    <property type="match status" value="1"/>
</dbReference>
<comment type="function">
    <text evidence="1 10">Component of the MICOS complex, a large protein complex of the mitochondrial inner membrane that plays crucial roles in the maintenance of crista junctions, inner membrane architecture, and formation of contact sites to the outer membrane.</text>
</comment>
<dbReference type="Pfam" id="PF04418">
    <property type="entry name" value="DUF543"/>
    <property type="match status" value="1"/>
</dbReference>
<dbReference type="Proteomes" id="UP001274830">
    <property type="component" value="Unassembled WGS sequence"/>
</dbReference>
<keyword evidence="8 10" id="KW-0496">Mitochondrion</keyword>
<evidence type="ECO:0000259" key="12">
    <source>
        <dbReference type="Pfam" id="PF00857"/>
    </source>
</evidence>
<evidence type="ECO:0000256" key="11">
    <source>
        <dbReference type="SAM" id="MobiDB-lite"/>
    </source>
</evidence>
<dbReference type="Pfam" id="PF00857">
    <property type="entry name" value="Isochorismatase"/>
    <property type="match status" value="1"/>
</dbReference>
<comment type="similarity">
    <text evidence="3">Belongs to the isochorismatase family.</text>
</comment>
<dbReference type="SUPFAM" id="SSF52499">
    <property type="entry name" value="Isochorismatase-like hydrolases"/>
    <property type="match status" value="1"/>
</dbReference>